<dbReference type="Pfam" id="PF02515">
    <property type="entry name" value="CoA_transf_3"/>
    <property type="match status" value="1"/>
</dbReference>
<name>A0AAV9QD83_9PEZI</name>
<dbReference type="EMBL" id="JAXLQG010000006">
    <property type="protein sequence ID" value="KAK5538770.1"/>
    <property type="molecule type" value="Genomic_DNA"/>
</dbReference>
<dbReference type="Proteomes" id="UP001345827">
    <property type="component" value="Unassembled WGS sequence"/>
</dbReference>
<gene>
    <name evidence="2" type="ORF">LTR25_004314</name>
</gene>
<comment type="caution">
    <text evidence="2">The sequence shown here is derived from an EMBL/GenBank/DDBJ whole genome shotgun (WGS) entry which is preliminary data.</text>
</comment>
<comment type="similarity">
    <text evidence="1">Belongs to the CoA-transferase III family.</text>
</comment>
<dbReference type="InterPro" id="IPR003673">
    <property type="entry name" value="CoA-Trfase_fam_III"/>
</dbReference>
<dbReference type="AlphaFoldDB" id="A0AAV9QD83"/>
<protein>
    <recommendedName>
        <fullName evidence="4">CoA-transferase family III</fullName>
    </recommendedName>
</protein>
<evidence type="ECO:0000256" key="1">
    <source>
        <dbReference type="ARBA" id="ARBA00008383"/>
    </source>
</evidence>
<evidence type="ECO:0000313" key="2">
    <source>
        <dbReference type="EMBL" id="KAK5538770.1"/>
    </source>
</evidence>
<sequence>MTNQVPLSSQQIAHQTLRDVLEDFGIPETTSTHGPDVVFTGAIPAYSTTQSEKINLTLIGTIPSTANAIAAAHIYEHRGGCRQKIEVDLRRGHNYIDPDIGMTPTINGQEITLDVVAGNPFLRNIFETKDGRYVVLSAVYVDLVYKWSSFLHCPIVESEARKAVKLWNSTDLEKAAAEAGMPMAICQTEASWNAHPHGAHLARLPWVPVEKIASTLPQPAPSPAAFLSLHPRRPLSGLRVLCVTHAIAGPSAGRTLAEHGASVLQVMFTHGFEHSFVYTYANLGTASTRLNLHKSSDRERLRTLVKEAHVWLDSYRPNAISKFGFGDDEIRTLNPSMIVCRLRCYGTSGPWNFKPGFDMQGSASSGLMSLIGEGVGDGRPQWPPGMVINDYTTGYSAALAIQSIILKRVSGQVDIRDGWLVSPSLTGTAMGILKYYKTSRFGAPADGNRSGEETLALPPETLEGQTSLGYLKTLAPLPKLSDTPIRYDFGLLQTMGSDRPIFPGFDDGYDAESIKPMLKEEVLHHIGLSANEKLESLSRSGEGWRKDLGVSISKL</sequence>
<keyword evidence="3" id="KW-1185">Reference proteome</keyword>
<organism evidence="2 3">
    <name type="scientific">Vermiconidia calcicola</name>
    <dbReference type="NCBI Taxonomy" id="1690605"/>
    <lineage>
        <taxon>Eukaryota</taxon>
        <taxon>Fungi</taxon>
        <taxon>Dikarya</taxon>
        <taxon>Ascomycota</taxon>
        <taxon>Pezizomycotina</taxon>
        <taxon>Dothideomycetes</taxon>
        <taxon>Dothideomycetidae</taxon>
        <taxon>Mycosphaerellales</taxon>
        <taxon>Extremaceae</taxon>
        <taxon>Vermiconidia</taxon>
    </lineage>
</organism>
<dbReference type="InterPro" id="IPR052985">
    <property type="entry name" value="CoA-trans_III_biosynth/detox"/>
</dbReference>
<reference evidence="2 3" key="1">
    <citation type="submission" date="2023-06" db="EMBL/GenBank/DDBJ databases">
        <title>Black Yeasts Isolated from many extreme environments.</title>
        <authorList>
            <person name="Coleine C."/>
            <person name="Stajich J.E."/>
            <person name="Selbmann L."/>
        </authorList>
    </citation>
    <scope>NUCLEOTIDE SEQUENCE [LARGE SCALE GENOMIC DNA]</scope>
    <source>
        <strain evidence="2 3">CCFEE 5887</strain>
    </source>
</reference>
<dbReference type="SUPFAM" id="SSF89796">
    <property type="entry name" value="CoA-transferase family III (CaiB/BaiF)"/>
    <property type="match status" value="2"/>
</dbReference>
<proteinExistence type="inferred from homology"/>
<dbReference type="Gene3D" id="3.40.50.10540">
    <property type="entry name" value="Crotonobetainyl-coa:carnitine coa-transferase, domain 1"/>
    <property type="match status" value="1"/>
</dbReference>
<dbReference type="PANTHER" id="PTHR48229:SF1">
    <property type="entry name" value="ALPHA METHYLACYL-COA RACEMASE-RELATED"/>
    <property type="match status" value="1"/>
</dbReference>
<evidence type="ECO:0000313" key="3">
    <source>
        <dbReference type="Proteomes" id="UP001345827"/>
    </source>
</evidence>
<evidence type="ECO:0008006" key="4">
    <source>
        <dbReference type="Google" id="ProtNLM"/>
    </source>
</evidence>
<dbReference type="PANTHER" id="PTHR48229">
    <property type="entry name" value="CAIB/BAIF FAMILY ENZYME (AFU_ORTHOLOGUE AFUA_1G05360)-RELATED"/>
    <property type="match status" value="1"/>
</dbReference>
<dbReference type="GO" id="GO:0003824">
    <property type="term" value="F:catalytic activity"/>
    <property type="evidence" value="ECO:0007669"/>
    <property type="project" value="InterPro"/>
</dbReference>
<accession>A0AAV9QD83</accession>
<dbReference type="InterPro" id="IPR023606">
    <property type="entry name" value="CoA-Trfase_III_dom_1_sf"/>
</dbReference>